<dbReference type="SMART" id="SM00181">
    <property type="entry name" value="EGF"/>
    <property type="match status" value="8"/>
</dbReference>
<dbReference type="SUPFAM" id="SSF57184">
    <property type="entry name" value="Growth factor receptor domain"/>
    <property type="match status" value="4"/>
</dbReference>
<feature type="domain" description="EGF-like" evidence="2">
    <location>
        <begin position="350"/>
        <end position="385"/>
    </location>
</feature>
<feature type="transmembrane region" description="Helical" evidence="1">
    <location>
        <begin position="79"/>
        <end position="99"/>
    </location>
</feature>
<feature type="domain" description="EGF-like" evidence="2">
    <location>
        <begin position="600"/>
        <end position="635"/>
    </location>
</feature>
<dbReference type="InterPro" id="IPR000742">
    <property type="entry name" value="EGF"/>
</dbReference>
<feature type="transmembrane region" description="Helical" evidence="1">
    <location>
        <begin position="119"/>
        <end position="140"/>
    </location>
</feature>
<sequence>MMNVMNVILNVIIVTVPKEQIVLGVQMENILIMITGNIITRVYLANPIASIVIITILVMNVYLGITFRMMECVLSLEMTCVRLEIVLISVSNVFLDIIWTKMIVSNVPIYAHNVLDQQQISVIIVLMVIISLLAHAFSVLRLVKHAKTIQLFVCPVSRGQGICGTTSVLLVIIVTPGIVYQIQQSVIRVLTDFIQKMDYVKLVILFVSHAGVLLRNVGLVNRELILQMRLVSHVMQIVRPLGVTRLWGAQIENLDTSQKILNCLTCTSGISYLNLNGLCSPFDSSCQTCNTDGSCNGCIDNYVPYVVNNGSCQECYSFDPNCNFCENNQFRECTQCAGNYYLNPNGTCSPCDSSCEYNGCNKKTGICETCAVGYTKQTVDSVQCQLCSSFDPDCSSCSQTTRKCTMCINGKYPSSSSPFSCVYCHETCSEGCSNTTGNCISCFNEQYTINPSNPKQCQSCYEFDPHCLYCSTTERKCILCQYDFAYLVNDVCVLCDSTCSSCDSNGICWQCKDNYVCNEPKTKQCLSCNSFDPNCEKCDSSSSRNCTKCKTKYYPNTSTYKCQLCDSTCGNQCNPTNGYCTGCMSNYVLYTNKNQLTCQSCSQMDPHCNLCATDFSRKCVECLTGYYPDLLGTCVLCDPSCKDKCNKRTGYCESCIANYVLISSENPKCQKCNEFETNCKTCSPDNNRKCVECNTNYYPNTSNDTDVNFAILFVGVHAVVQQVRVPVVHQITSFQ</sequence>
<feature type="domain" description="EGF-like" evidence="2">
    <location>
        <begin position="278"/>
        <end position="313"/>
    </location>
</feature>
<dbReference type="InterPro" id="IPR053215">
    <property type="entry name" value="TKL_Ser/Thr_kinase"/>
</dbReference>
<feature type="domain" description="EGF-like" evidence="2">
    <location>
        <begin position="494"/>
        <end position="526"/>
    </location>
</feature>
<keyword evidence="1" id="KW-0812">Transmembrane</keyword>
<evidence type="ECO:0000256" key="1">
    <source>
        <dbReference type="SAM" id="Phobius"/>
    </source>
</evidence>
<evidence type="ECO:0000259" key="2">
    <source>
        <dbReference type="SMART" id="SM00181"/>
    </source>
</evidence>
<dbReference type="AlphaFoldDB" id="A0A0A1U0G0"/>
<feature type="transmembrane region" description="Helical" evidence="1">
    <location>
        <begin position="48"/>
        <end position="67"/>
    </location>
</feature>
<evidence type="ECO:0000313" key="3">
    <source>
        <dbReference type="EMBL" id="ELP84386.1"/>
    </source>
</evidence>
<dbReference type="KEGG" id="eiv:EIN_089890"/>
<keyword evidence="4" id="KW-1185">Reference proteome</keyword>
<feature type="transmembrane region" description="Helical" evidence="1">
    <location>
        <begin position="161"/>
        <end position="182"/>
    </location>
</feature>
<name>A0A0A1U0G0_ENTIV</name>
<feature type="domain" description="EGF-like" evidence="2">
    <location>
        <begin position="564"/>
        <end position="599"/>
    </location>
</feature>
<protein>
    <recommendedName>
        <fullName evidence="2">EGF-like domain-containing protein</fullName>
    </recommendedName>
</protein>
<dbReference type="PANTHER" id="PTHR45756">
    <property type="entry name" value="PALMITOYLTRANSFERASE"/>
    <property type="match status" value="1"/>
</dbReference>
<dbReference type="PANTHER" id="PTHR45756:SF1">
    <property type="entry name" value="PROTEIN KINASE DOMAIN CONTAINING PROTEIN"/>
    <property type="match status" value="1"/>
</dbReference>
<dbReference type="Proteomes" id="UP000014680">
    <property type="component" value="Unassembled WGS sequence"/>
</dbReference>
<dbReference type="EMBL" id="KB207130">
    <property type="protein sequence ID" value="ELP84386.1"/>
    <property type="molecule type" value="Genomic_DNA"/>
</dbReference>
<dbReference type="InterPro" id="IPR009030">
    <property type="entry name" value="Growth_fac_rcpt_cys_sf"/>
</dbReference>
<organism evidence="3 4">
    <name type="scientific">Entamoeba invadens IP1</name>
    <dbReference type="NCBI Taxonomy" id="370355"/>
    <lineage>
        <taxon>Eukaryota</taxon>
        <taxon>Amoebozoa</taxon>
        <taxon>Evosea</taxon>
        <taxon>Archamoebae</taxon>
        <taxon>Mastigamoebida</taxon>
        <taxon>Entamoebidae</taxon>
        <taxon>Entamoeba</taxon>
    </lineage>
</organism>
<feature type="transmembrane region" description="Helical" evidence="1">
    <location>
        <begin position="202"/>
        <end position="220"/>
    </location>
</feature>
<dbReference type="RefSeq" id="XP_004183732.1">
    <property type="nucleotide sequence ID" value="XM_004183684.1"/>
</dbReference>
<accession>A0A0A1U0G0</accession>
<dbReference type="OrthoDB" id="303891at2759"/>
<proteinExistence type="predicted"/>
<evidence type="ECO:0000313" key="4">
    <source>
        <dbReference type="Proteomes" id="UP000014680"/>
    </source>
</evidence>
<keyword evidence="1" id="KW-0472">Membrane</keyword>
<dbReference type="VEuPathDB" id="AmoebaDB:EIN_089890"/>
<gene>
    <name evidence="3" type="ORF">EIN_089890</name>
</gene>
<feature type="domain" description="EGF-like" evidence="2">
    <location>
        <begin position="636"/>
        <end position="670"/>
    </location>
</feature>
<keyword evidence="1" id="KW-1133">Transmembrane helix</keyword>
<reference evidence="3 4" key="1">
    <citation type="submission" date="2012-10" db="EMBL/GenBank/DDBJ databases">
        <authorList>
            <person name="Zafar N."/>
            <person name="Inman J."/>
            <person name="Hall N."/>
            <person name="Lorenzi H."/>
            <person name="Caler E."/>
        </authorList>
    </citation>
    <scope>NUCLEOTIDE SEQUENCE [LARGE SCALE GENOMIC DNA]</scope>
    <source>
        <strain evidence="3 4">IP1</strain>
    </source>
</reference>
<feature type="domain" description="EGF-like" evidence="2">
    <location>
        <begin position="386"/>
        <end position="422"/>
    </location>
</feature>
<feature type="domain" description="EGF-like" evidence="2">
    <location>
        <begin position="314"/>
        <end position="349"/>
    </location>
</feature>
<dbReference type="GeneID" id="14883377"/>